<dbReference type="PANTHER" id="PTHR47332">
    <property type="entry name" value="SET DOMAIN-CONTAINING PROTEIN 5"/>
    <property type="match status" value="1"/>
</dbReference>
<proteinExistence type="predicted"/>
<evidence type="ECO:0000259" key="1">
    <source>
        <dbReference type="PROSITE" id="PS50280"/>
    </source>
</evidence>
<dbReference type="SUPFAM" id="SSF82199">
    <property type="entry name" value="SET domain"/>
    <property type="match status" value="1"/>
</dbReference>
<name>A0A3D8SSH0_9HELO</name>
<dbReference type="EMBL" id="PDLM01000001">
    <property type="protein sequence ID" value="RDW89242.1"/>
    <property type="molecule type" value="Genomic_DNA"/>
</dbReference>
<dbReference type="OrthoDB" id="265717at2759"/>
<dbReference type="PROSITE" id="PS50280">
    <property type="entry name" value="SET"/>
    <property type="match status" value="1"/>
</dbReference>
<reference evidence="2 3" key="1">
    <citation type="journal article" date="2018" name="IMA Fungus">
        <title>IMA Genome-F 9: Draft genome sequence of Annulohypoxylon stygium, Aspergillus mulundensis, Berkeleyomyces basicola (syn. Thielaviopsis basicola), Ceratocystis smalleyi, two Cercospora beticola strains, Coleophoma cylindrospora, Fusarium fracticaudum, Phialophora cf. hyalina, and Morchella septimelata.</title>
        <authorList>
            <person name="Wingfield B.D."/>
            <person name="Bills G.F."/>
            <person name="Dong Y."/>
            <person name="Huang W."/>
            <person name="Nel W.J."/>
            <person name="Swalarsk-Parry B.S."/>
            <person name="Vaghefi N."/>
            <person name="Wilken P.M."/>
            <person name="An Z."/>
            <person name="de Beer Z.W."/>
            <person name="De Vos L."/>
            <person name="Chen L."/>
            <person name="Duong T.A."/>
            <person name="Gao Y."/>
            <person name="Hammerbacher A."/>
            <person name="Kikkert J.R."/>
            <person name="Li Y."/>
            <person name="Li H."/>
            <person name="Li K."/>
            <person name="Li Q."/>
            <person name="Liu X."/>
            <person name="Ma X."/>
            <person name="Naidoo K."/>
            <person name="Pethybridge S.J."/>
            <person name="Sun J."/>
            <person name="Steenkamp E.T."/>
            <person name="van der Nest M.A."/>
            <person name="van Wyk S."/>
            <person name="Wingfield M.J."/>
            <person name="Xiong C."/>
            <person name="Yue Q."/>
            <person name="Zhang X."/>
        </authorList>
    </citation>
    <scope>NUCLEOTIDE SEQUENCE [LARGE SCALE GENOMIC DNA]</scope>
    <source>
        <strain evidence="2 3">BP6252</strain>
    </source>
</reference>
<feature type="domain" description="SET" evidence="1">
    <location>
        <begin position="134"/>
        <end position="278"/>
    </location>
</feature>
<sequence length="425" mass="47564">MRYPIILSSLALTSYSRASQSHHAHSQLAGICTVADNNNVLSFGQKTFGLDHESCTHSRVDFQKTLGYHPWTHKPTCTPKNGLNETYCVYTNSNFADGRGISFLTSPSVAKEIINLPAFTNPEIPENVNTFTDPPWEVRNIPGRGNGLFATRTLYRGEEILAATPVGVYMSDSFQVDYGFGYQYLNTAYKQLPKATREKVMMMAAHNAGHPIMERVNTNSFSGEFGGEPHFIVYPETARMNHDCRPNAMYYYDPATLVHSTHASRTILPGEEITITYINILQPRTERQEVLEMTWHFRCTCPLCTSSDEEVAISDARIQRIHEIHATLADWGPDTIATPELAEELITLYELEKLHAAVATGHMFASMAYNAIGDTDRAKQFAERALKAGMVNSGVNGGNSDVDDMRAMLRDAESHWSYLARPRRP</sequence>
<dbReference type="CDD" id="cd20071">
    <property type="entry name" value="SET_SMYD"/>
    <property type="match status" value="1"/>
</dbReference>
<organism evidence="2 3">
    <name type="scientific">Coleophoma cylindrospora</name>
    <dbReference type="NCBI Taxonomy" id="1849047"/>
    <lineage>
        <taxon>Eukaryota</taxon>
        <taxon>Fungi</taxon>
        <taxon>Dikarya</taxon>
        <taxon>Ascomycota</taxon>
        <taxon>Pezizomycotina</taxon>
        <taxon>Leotiomycetes</taxon>
        <taxon>Helotiales</taxon>
        <taxon>Dermateaceae</taxon>
        <taxon>Coleophoma</taxon>
    </lineage>
</organism>
<dbReference type="STRING" id="1849047.A0A3D8SSH0"/>
<dbReference type="InterPro" id="IPR001214">
    <property type="entry name" value="SET_dom"/>
</dbReference>
<gene>
    <name evidence="2" type="ORF">BP6252_01274</name>
</gene>
<evidence type="ECO:0000313" key="2">
    <source>
        <dbReference type="EMBL" id="RDW89242.1"/>
    </source>
</evidence>
<dbReference type="InterPro" id="IPR011990">
    <property type="entry name" value="TPR-like_helical_dom_sf"/>
</dbReference>
<evidence type="ECO:0000313" key="3">
    <source>
        <dbReference type="Proteomes" id="UP000256645"/>
    </source>
</evidence>
<dbReference type="Gene3D" id="1.25.40.10">
    <property type="entry name" value="Tetratricopeptide repeat domain"/>
    <property type="match status" value="1"/>
</dbReference>
<protein>
    <recommendedName>
        <fullName evidence="1">SET domain-containing protein</fullName>
    </recommendedName>
</protein>
<keyword evidence="3" id="KW-1185">Reference proteome</keyword>
<dbReference type="Gene3D" id="2.170.270.10">
    <property type="entry name" value="SET domain"/>
    <property type="match status" value="1"/>
</dbReference>
<dbReference type="InterPro" id="IPR053185">
    <property type="entry name" value="SET_domain_protein"/>
</dbReference>
<comment type="caution">
    <text evidence="2">The sequence shown here is derived from an EMBL/GenBank/DDBJ whole genome shotgun (WGS) entry which is preliminary data.</text>
</comment>
<dbReference type="InterPro" id="IPR046341">
    <property type="entry name" value="SET_dom_sf"/>
</dbReference>
<dbReference type="Pfam" id="PF00856">
    <property type="entry name" value="SET"/>
    <property type="match status" value="1"/>
</dbReference>
<dbReference type="AlphaFoldDB" id="A0A3D8SSH0"/>
<accession>A0A3D8SSH0</accession>
<dbReference type="Proteomes" id="UP000256645">
    <property type="component" value="Unassembled WGS sequence"/>
</dbReference>
<dbReference type="PANTHER" id="PTHR47332:SF6">
    <property type="entry name" value="SET DOMAIN-CONTAINING PROTEIN"/>
    <property type="match status" value="1"/>
</dbReference>
<dbReference type="SMART" id="SM00317">
    <property type="entry name" value="SET"/>
    <property type="match status" value="1"/>
</dbReference>